<name>A0A429Y2X1_9BACI</name>
<sequence length="85" mass="9977">MFESSMDQVSFLAKIQRKREEMFILGEKHGLVAKETIACSHELDQLLNDYYHIYQSNTSAKTNNQSRKQYVLFSKPFPMRQVQSS</sequence>
<dbReference type="Pfam" id="PF09388">
    <property type="entry name" value="SpoOE-like"/>
    <property type="match status" value="1"/>
</dbReference>
<dbReference type="AlphaFoldDB" id="A0A429Y2X1"/>
<comment type="caution">
    <text evidence="1">The sequence shown here is derived from an EMBL/GenBank/DDBJ whole genome shotgun (WGS) entry which is preliminary data.</text>
</comment>
<dbReference type="PANTHER" id="PTHR41263:SF1">
    <property type="entry name" value="ASPARTYL-PHOSPHATE PHOSPHATASE YISI"/>
    <property type="match status" value="1"/>
</dbReference>
<organism evidence="1 2">
    <name type="scientific">Siminovitchia acidinfaciens</name>
    <dbReference type="NCBI Taxonomy" id="2321395"/>
    <lineage>
        <taxon>Bacteria</taxon>
        <taxon>Bacillati</taxon>
        <taxon>Bacillota</taxon>
        <taxon>Bacilli</taxon>
        <taxon>Bacillales</taxon>
        <taxon>Bacillaceae</taxon>
        <taxon>Siminovitchia</taxon>
    </lineage>
</organism>
<proteinExistence type="predicted"/>
<evidence type="ECO:0000313" key="2">
    <source>
        <dbReference type="Proteomes" id="UP000287156"/>
    </source>
</evidence>
<dbReference type="Gene3D" id="4.10.280.10">
    <property type="entry name" value="Helix-loop-helix DNA-binding domain"/>
    <property type="match status" value="1"/>
</dbReference>
<dbReference type="PANTHER" id="PTHR41263">
    <property type="entry name" value="ASPARTYL-PHOSPHATE PHOSPHATASE YISI"/>
    <property type="match status" value="1"/>
</dbReference>
<dbReference type="Proteomes" id="UP000287156">
    <property type="component" value="Unassembled WGS sequence"/>
</dbReference>
<dbReference type="InterPro" id="IPR018540">
    <property type="entry name" value="Spo0E-like"/>
</dbReference>
<dbReference type="GO" id="GO:0046983">
    <property type="term" value="F:protein dimerization activity"/>
    <property type="evidence" value="ECO:0007669"/>
    <property type="project" value="InterPro"/>
</dbReference>
<dbReference type="SUPFAM" id="SSF140500">
    <property type="entry name" value="BAS1536-like"/>
    <property type="match status" value="1"/>
</dbReference>
<gene>
    <name evidence="1" type="ORF">D4T97_008675</name>
</gene>
<reference evidence="1" key="1">
    <citation type="submission" date="2018-12" db="EMBL/GenBank/DDBJ databases">
        <authorList>
            <person name="Sun L."/>
            <person name="Chen Z."/>
        </authorList>
    </citation>
    <scope>NUCLEOTIDE SEQUENCE [LARGE SCALE GENOMIC DNA]</scope>
    <source>
        <strain evidence="1">3-2-2</strain>
    </source>
</reference>
<protein>
    <submittedName>
        <fullName evidence="1">Aspartyl-phosphate phosphatase Spo0E family protein</fullName>
    </submittedName>
</protein>
<dbReference type="EMBL" id="QYTV02000003">
    <property type="protein sequence ID" value="RST75585.1"/>
    <property type="molecule type" value="Genomic_DNA"/>
</dbReference>
<accession>A0A429Y2X1</accession>
<dbReference type="InterPro" id="IPR037208">
    <property type="entry name" value="Spo0E-like_sf"/>
</dbReference>
<keyword evidence="2" id="KW-1185">Reference proteome</keyword>
<dbReference type="OrthoDB" id="2973153at2"/>
<dbReference type="InterPro" id="IPR053028">
    <property type="entry name" value="Spo0E-like_phosphatase"/>
</dbReference>
<dbReference type="GO" id="GO:0043937">
    <property type="term" value="P:regulation of sporulation"/>
    <property type="evidence" value="ECO:0007669"/>
    <property type="project" value="InterPro"/>
</dbReference>
<evidence type="ECO:0000313" key="1">
    <source>
        <dbReference type="EMBL" id="RST75585.1"/>
    </source>
</evidence>
<dbReference type="InterPro" id="IPR036638">
    <property type="entry name" value="HLH_DNA-bd_sf"/>
</dbReference>